<evidence type="ECO:0000256" key="11">
    <source>
        <dbReference type="RuleBase" id="RU363010"/>
    </source>
</evidence>
<dbReference type="EMBL" id="ML996698">
    <property type="protein sequence ID" value="KAF2399138.1"/>
    <property type="molecule type" value="Genomic_DNA"/>
</dbReference>
<evidence type="ECO:0000313" key="13">
    <source>
        <dbReference type="Proteomes" id="UP000799640"/>
    </source>
</evidence>
<comment type="function">
    <text evidence="1 11">Component of the MICOS complex, a large protein complex of the mitochondrial inner membrane that plays crucial roles in the maintenance of crista junctions, inner membrane architecture, and formation of contact sites to the outer membrane.</text>
</comment>
<evidence type="ECO:0000256" key="2">
    <source>
        <dbReference type="ARBA" id="ARBA00004370"/>
    </source>
</evidence>
<evidence type="ECO:0000256" key="7">
    <source>
        <dbReference type="ARBA" id="ARBA00023128"/>
    </source>
</evidence>
<dbReference type="AlphaFoldDB" id="A0A6G1HSV2"/>
<comment type="subunit">
    <text evidence="11">Component of the mitochondrial contact site and cristae organizing system (MICOS) complex.</text>
</comment>
<keyword evidence="11" id="KW-0999">Mitochondrion inner membrane</keyword>
<protein>
    <recommendedName>
        <fullName evidence="4 11">MICOS complex subunit MIC12</fullName>
    </recommendedName>
    <alternativeName>
        <fullName evidence="10 11">Altered inheritance of mitochondria protein 5, mitochondrial</fullName>
    </alternativeName>
    <alternativeName>
        <fullName evidence="9 11">Found in mitochondrial proteome protein 51</fullName>
    </alternativeName>
</protein>
<comment type="subcellular location">
    <subcellularLocation>
        <location evidence="2">Membrane</location>
    </subcellularLocation>
    <subcellularLocation>
        <location evidence="11">Mitochondrion inner membrane</location>
        <topology evidence="11">Single-pass membrane protein</topology>
    </subcellularLocation>
</comment>
<evidence type="ECO:0000256" key="3">
    <source>
        <dbReference type="ARBA" id="ARBA00009188"/>
    </source>
</evidence>
<evidence type="ECO:0000256" key="5">
    <source>
        <dbReference type="ARBA" id="ARBA00022692"/>
    </source>
</evidence>
<proteinExistence type="inferred from homology"/>
<evidence type="ECO:0000256" key="1">
    <source>
        <dbReference type="ARBA" id="ARBA00002689"/>
    </source>
</evidence>
<sequence length="121" mass="13508">MGFLAGFVGGATLTSSILYYSIAIHRRNRTAQCLALQQHSTSLSRLVEPEPPVIFSPVVEERVSLAEQAKDRWNGEITALVRKAQMTDWTAVQQRWEGSLASLWKRATEQYEAIKSSEGKA</sequence>
<gene>
    <name evidence="12" type="ORF">EJ06DRAFT_557628</name>
</gene>
<dbReference type="GO" id="GO:0042407">
    <property type="term" value="P:cristae formation"/>
    <property type="evidence" value="ECO:0007669"/>
    <property type="project" value="InterPro"/>
</dbReference>
<keyword evidence="5" id="KW-0812">Transmembrane</keyword>
<reference evidence="12" key="1">
    <citation type="journal article" date="2020" name="Stud. Mycol.">
        <title>101 Dothideomycetes genomes: a test case for predicting lifestyles and emergence of pathogens.</title>
        <authorList>
            <person name="Haridas S."/>
            <person name="Albert R."/>
            <person name="Binder M."/>
            <person name="Bloem J."/>
            <person name="Labutti K."/>
            <person name="Salamov A."/>
            <person name="Andreopoulos B."/>
            <person name="Baker S."/>
            <person name="Barry K."/>
            <person name="Bills G."/>
            <person name="Bluhm B."/>
            <person name="Cannon C."/>
            <person name="Castanera R."/>
            <person name="Culley D."/>
            <person name="Daum C."/>
            <person name="Ezra D."/>
            <person name="Gonzalez J."/>
            <person name="Henrissat B."/>
            <person name="Kuo A."/>
            <person name="Liang C."/>
            <person name="Lipzen A."/>
            <person name="Lutzoni F."/>
            <person name="Magnuson J."/>
            <person name="Mondo S."/>
            <person name="Nolan M."/>
            <person name="Ohm R."/>
            <person name="Pangilinan J."/>
            <person name="Park H.-J."/>
            <person name="Ramirez L."/>
            <person name="Alfaro M."/>
            <person name="Sun H."/>
            <person name="Tritt A."/>
            <person name="Yoshinaga Y."/>
            <person name="Zwiers L.-H."/>
            <person name="Turgeon B."/>
            <person name="Goodwin S."/>
            <person name="Spatafora J."/>
            <person name="Crous P."/>
            <person name="Grigoriev I."/>
        </authorList>
    </citation>
    <scope>NUCLEOTIDE SEQUENCE</scope>
    <source>
        <strain evidence="12">CBS 262.69</strain>
    </source>
</reference>
<comment type="similarity">
    <text evidence="3 11">Belongs to the MICOS complex subunit Mic12 family.</text>
</comment>
<dbReference type="Pfam" id="PF17050">
    <property type="entry name" value="AIM5"/>
    <property type="match status" value="1"/>
</dbReference>
<evidence type="ECO:0000313" key="12">
    <source>
        <dbReference type="EMBL" id="KAF2399138.1"/>
    </source>
</evidence>
<evidence type="ECO:0000256" key="8">
    <source>
        <dbReference type="ARBA" id="ARBA00023136"/>
    </source>
</evidence>
<keyword evidence="13" id="KW-1185">Reference proteome</keyword>
<dbReference type="GO" id="GO:0044284">
    <property type="term" value="C:mitochondrial crista junction"/>
    <property type="evidence" value="ECO:0007669"/>
    <property type="project" value="InterPro"/>
</dbReference>
<name>A0A6G1HSV2_9PEZI</name>
<keyword evidence="7 11" id="KW-0496">Mitochondrion</keyword>
<keyword evidence="8" id="KW-0472">Membrane</keyword>
<accession>A0A6G1HSV2</accession>
<dbReference type="GO" id="GO:0061617">
    <property type="term" value="C:MICOS complex"/>
    <property type="evidence" value="ECO:0007669"/>
    <property type="project" value="UniProtKB-UniRule"/>
</dbReference>
<dbReference type="InterPro" id="IPR031463">
    <property type="entry name" value="Mic12"/>
</dbReference>
<evidence type="ECO:0000256" key="4">
    <source>
        <dbReference type="ARBA" id="ARBA00018170"/>
    </source>
</evidence>
<keyword evidence="6" id="KW-1133">Transmembrane helix</keyword>
<dbReference type="OrthoDB" id="4037694at2759"/>
<evidence type="ECO:0000256" key="6">
    <source>
        <dbReference type="ARBA" id="ARBA00022989"/>
    </source>
</evidence>
<organism evidence="12 13">
    <name type="scientific">Trichodelitschia bisporula</name>
    <dbReference type="NCBI Taxonomy" id="703511"/>
    <lineage>
        <taxon>Eukaryota</taxon>
        <taxon>Fungi</taxon>
        <taxon>Dikarya</taxon>
        <taxon>Ascomycota</taxon>
        <taxon>Pezizomycotina</taxon>
        <taxon>Dothideomycetes</taxon>
        <taxon>Dothideomycetes incertae sedis</taxon>
        <taxon>Phaeotrichales</taxon>
        <taxon>Phaeotrichaceae</taxon>
        <taxon>Trichodelitschia</taxon>
    </lineage>
</organism>
<dbReference type="Proteomes" id="UP000799640">
    <property type="component" value="Unassembled WGS sequence"/>
</dbReference>
<evidence type="ECO:0000256" key="9">
    <source>
        <dbReference type="ARBA" id="ARBA00032159"/>
    </source>
</evidence>
<evidence type="ECO:0000256" key="10">
    <source>
        <dbReference type="ARBA" id="ARBA00032985"/>
    </source>
</evidence>